<keyword evidence="8" id="KW-0479">Metal-binding</keyword>
<keyword evidence="7" id="KW-0812">Transmembrane</keyword>
<evidence type="ECO:0000256" key="14">
    <source>
        <dbReference type="ARBA" id="ARBA00038949"/>
    </source>
</evidence>
<evidence type="ECO:0000313" key="19">
    <source>
        <dbReference type="Proteomes" id="UP001189429"/>
    </source>
</evidence>
<feature type="compositionally biased region" description="Low complexity" evidence="17">
    <location>
        <begin position="157"/>
        <end position="166"/>
    </location>
</feature>
<feature type="compositionally biased region" description="Basic residues" evidence="17">
    <location>
        <begin position="48"/>
        <end position="62"/>
    </location>
</feature>
<comment type="similarity">
    <text evidence="4">Belongs to the glycosyltransferase 13 family.</text>
</comment>
<keyword evidence="11" id="KW-0333">Golgi apparatus</keyword>
<dbReference type="InterPro" id="IPR052261">
    <property type="entry name" value="Glycosyltransferase_13"/>
</dbReference>
<evidence type="ECO:0000256" key="3">
    <source>
        <dbReference type="ARBA" id="ARBA00004922"/>
    </source>
</evidence>
<reference evidence="18" key="1">
    <citation type="submission" date="2023-10" db="EMBL/GenBank/DDBJ databases">
        <authorList>
            <person name="Chen Y."/>
            <person name="Shah S."/>
            <person name="Dougan E. K."/>
            <person name="Thang M."/>
            <person name="Chan C."/>
        </authorList>
    </citation>
    <scope>NUCLEOTIDE SEQUENCE [LARGE SCALE GENOMIC DNA]</scope>
</reference>
<feature type="compositionally biased region" description="Low complexity" evidence="17">
    <location>
        <begin position="212"/>
        <end position="225"/>
    </location>
</feature>
<keyword evidence="6" id="KW-0808">Transferase</keyword>
<dbReference type="EC" id="2.4.1.101" evidence="14"/>
<evidence type="ECO:0000256" key="5">
    <source>
        <dbReference type="ARBA" id="ARBA00022676"/>
    </source>
</evidence>
<dbReference type="SUPFAM" id="SSF53448">
    <property type="entry name" value="Nucleotide-diphospho-sugar transferases"/>
    <property type="match status" value="1"/>
</dbReference>
<evidence type="ECO:0000256" key="15">
    <source>
        <dbReference type="ARBA" id="ARBA00041712"/>
    </source>
</evidence>
<evidence type="ECO:0000256" key="4">
    <source>
        <dbReference type="ARBA" id="ARBA00006492"/>
    </source>
</evidence>
<keyword evidence="12" id="KW-0472">Membrane</keyword>
<keyword evidence="10" id="KW-1133">Transmembrane helix</keyword>
<comment type="caution">
    <text evidence="18">The sequence shown here is derived from an EMBL/GenBank/DDBJ whole genome shotgun (WGS) entry which is preliminary data.</text>
</comment>
<evidence type="ECO:0000256" key="7">
    <source>
        <dbReference type="ARBA" id="ARBA00022692"/>
    </source>
</evidence>
<dbReference type="Pfam" id="PF03071">
    <property type="entry name" value="GNT-I"/>
    <property type="match status" value="1"/>
</dbReference>
<dbReference type="Proteomes" id="UP001189429">
    <property type="component" value="Unassembled WGS sequence"/>
</dbReference>
<comment type="catalytic activity">
    <reaction evidence="16">
        <text>N(4)-(alpha-D-Man-(1-&gt;3)-[alpha-D-Man-(1-&gt;3)-[alpha-D-Man-(1-&gt;6)]-alpha-D-Man-(1-&gt;6)]-beta-D-Man-(1-&gt;4)-beta-D-GlcNAc-(1-&gt;4)-beta-D-GlcNAc)-L-asparaginyl-[protein] (N-glucan mannose isomer 5A1,2) + UDP-N-acetyl-alpha-D-glucosamine = N(4)-{beta-D-GlcNAc-(1-&gt;2)-alpha-D-Man-(1-&gt;3)-[alpha-D-Man-(1-&gt;3)-[alpha-D-Man-(1-&gt;6)]-alpha-D-Man-(1-&gt;6)]-beta-D-Man-(1-&gt;4)-beta-D-GlcNAc-(1-&gt;4)-beta-D-GlcNAc}-L-asparaginyl-[protein] + UDP + H(+)</text>
        <dbReference type="Rhea" id="RHEA:11456"/>
        <dbReference type="Rhea" id="RHEA-COMP:14367"/>
        <dbReference type="Rhea" id="RHEA-COMP:14368"/>
        <dbReference type="ChEBI" id="CHEBI:15378"/>
        <dbReference type="ChEBI" id="CHEBI:57705"/>
        <dbReference type="ChEBI" id="CHEBI:58223"/>
        <dbReference type="ChEBI" id="CHEBI:59087"/>
        <dbReference type="ChEBI" id="CHEBI:60625"/>
        <dbReference type="EC" id="2.4.1.101"/>
    </reaction>
</comment>
<evidence type="ECO:0000256" key="11">
    <source>
        <dbReference type="ARBA" id="ARBA00023034"/>
    </source>
</evidence>
<keyword evidence="9" id="KW-0735">Signal-anchor</keyword>
<evidence type="ECO:0000256" key="13">
    <source>
        <dbReference type="ARBA" id="ARBA00023211"/>
    </source>
</evidence>
<evidence type="ECO:0000256" key="8">
    <source>
        <dbReference type="ARBA" id="ARBA00022723"/>
    </source>
</evidence>
<comment type="subcellular location">
    <subcellularLocation>
        <location evidence="2">Golgi apparatus membrane</location>
        <topology evidence="2">Single-pass type II membrane protein</topology>
    </subcellularLocation>
</comment>
<evidence type="ECO:0000256" key="17">
    <source>
        <dbReference type="SAM" id="MobiDB-lite"/>
    </source>
</evidence>
<organism evidence="18 19">
    <name type="scientific">Prorocentrum cordatum</name>
    <dbReference type="NCBI Taxonomy" id="2364126"/>
    <lineage>
        <taxon>Eukaryota</taxon>
        <taxon>Sar</taxon>
        <taxon>Alveolata</taxon>
        <taxon>Dinophyceae</taxon>
        <taxon>Prorocentrales</taxon>
        <taxon>Prorocentraceae</taxon>
        <taxon>Prorocentrum</taxon>
    </lineage>
</organism>
<feature type="region of interest" description="Disordered" evidence="17">
    <location>
        <begin position="156"/>
        <end position="226"/>
    </location>
</feature>
<sequence>FFHGLGAAPGADTEAGQARRAPPCAPPGPAAGGQPLGPRWPRQADRRRERRSARRARRRRAVRGPGGWPAGRAGARAMARKVASPKVLSRKRRPKGSNAGNGLQEEQAGWSRSVMWKMILTIAICSVLVFLLVCIRLRRHLDSLQDRQWPAAFQSLRGRQPATRAPAPGPAPQEADLLPRQPGPAATPPPPRHAAAKPLPVATSPLPRPRPQRVAPPARAGGPVALPLPPAPAAPLQRPGGAVACDPLRPLLGRERHPGKFLGEFADEPSRVTYPPEQAMLRCLELEACAGITCDLEERTCSPRKGSPYLHGSPDGEVSYTRACTGAPPDEGGRPQGRGGEPRDAARGGGRALLPGPSAASLAGGGPEAKVLAPGRVVVVVIAHDREDLLQICLEALLRQKDVQDVSLAVSLDDRKSFPKMDAVVKKVGGEARIAVWHKPEVWHHAKESVQAQSVSKISEHFNFALREAFDTGGFQFAVFLETDLKGTWQEIKGKWPRWPSTGWDHWIRRGAGLRPRECVAPEVSRTFHFDEKGTNVKKASPLARMLKRMATSKLPPGQLGDVSYLLKHEYEPRLKELIGSAKLVEKEKVSNSLPTGHTYMVPYTREDYGELAKKLDIFPSIPRTARRGVIITFAPWSHDVFLLVDRREGADVLPAAQAMRPHPDRLVAAAGPGESCADFCRSRGMQCRAGELEFVNTCEEMRKVFPCREGCGHQVGDEIPCHVHDAKRDTAFQCLVADGGTGAKCEARNAATTRLCACVPV</sequence>
<comment type="cofactor">
    <cofactor evidence="1">
        <name>Mn(2+)</name>
        <dbReference type="ChEBI" id="CHEBI:29035"/>
    </cofactor>
</comment>
<protein>
    <recommendedName>
        <fullName evidence="14">alpha-1,3-mannosyl-glycoprotein 2-beta-N-acetylglucosaminyltransferase</fullName>
        <ecNumber evidence="14">2.4.1.101</ecNumber>
    </recommendedName>
    <alternativeName>
        <fullName evidence="15">N-glycosyl-oligosaccharide-glycoprotein N-acetylglucosaminyltransferase I</fullName>
    </alternativeName>
</protein>
<name>A0ABN9VG50_9DINO</name>
<feature type="region of interest" description="Disordered" evidence="17">
    <location>
        <begin position="1"/>
        <end position="106"/>
    </location>
</feature>
<evidence type="ECO:0000256" key="2">
    <source>
        <dbReference type="ARBA" id="ARBA00004323"/>
    </source>
</evidence>
<gene>
    <name evidence="18" type="ORF">PCOR1329_LOCUS56674</name>
</gene>
<comment type="pathway">
    <text evidence="3">Protein modification; protein glycosylation.</text>
</comment>
<evidence type="ECO:0000256" key="10">
    <source>
        <dbReference type="ARBA" id="ARBA00022989"/>
    </source>
</evidence>
<evidence type="ECO:0000256" key="9">
    <source>
        <dbReference type="ARBA" id="ARBA00022968"/>
    </source>
</evidence>
<feature type="non-terminal residue" evidence="18">
    <location>
        <position position="1"/>
    </location>
</feature>
<dbReference type="InterPro" id="IPR004139">
    <property type="entry name" value="Glyco_trans_13"/>
</dbReference>
<dbReference type="PANTHER" id="PTHR10468">
    <property type="entry name" value="PROTEIN O-LINKED-MANNOSE BETA-1,2-N-ACETYLGLUCOSAMINYLTRANSFERASE 1/ALPHA-1,3-MANNOSYL-GLYCOPROTEIN 2-BETA-N-ACETYLGLUCOSAMINYLTRANSFERASE"/>
    <property type="match status" value="1"/>
</dbReference>
<dbReference type="InterPro" id="IPR029044">
    <property type="entry name" value="Nucleotide-diphossugar_trans"/>
</dbReference>
<dbReference type="EMBL" id="CAUYUJ010016980">
    <property type="protein sequence ID" value="CAK0870619.1"/>
    <property type="molecule type" value="Genomic_DNA"/>
</dbReference>
<keyword evidence="19" id="KW-1185">Reference proteome</keyword>
<dbReference type="Gene3D" id="3.90.550.10">
    <property type="entry name" value="Spore Coat Polysaccharide Biosynthesis Protein SpsA, Chain A"/>
    <property type="match status" value="2"/>
</dbReference>
<dbReference type="PANTHER" id="PTHR10468:SF0">
    <property type="entry name" value="ALPHA-1,3-MANNOSYL-GLYCOPROTEIN 2-BETA-N-ACETYLGLUCOSAMINYLTRANSFERASE"/>
    <property type="match status" value="1"/>
</dbReference>
<evidence type="ECO:0000256" key="6">
    <source>
        <dbReference type="ARBA" id="ARBA00022679"/>
    </source>
</evidence>
<keyword evidence="5" id="KW-0328">Glycosyltransferase</keyword>
<proteinExistence type="inferred from homology"/>
<evidence type="ECO:0000256" key="16">
    <source>
        <dbReference type="ARBA" id="ARBA00049421"/>
    </source>
</evidence>
<evidence type="ECO:0000256" key="12">
    <source>
        <dbReference type="ARBA" id="ARBA00023136"/>
    </source>
</evidence>
<accession>A0ABN9VG50</accession>
<feature type="compositionally biased region" description="Low complexity" evidence="17">
    <location>
        <begin position="352"/>
        <end position="362"/>
    </location>
</feature>
<feature type="compositionally biased region" description="Pro residues" evidence="17">
    <location>
        <begin position="181"/>
        <end position="192"/>
    </location>
</feature>
<keyword evidence="13" id="KW-0464">Manganese</keyword>
<evidence type="ECO:0000313" key="18">
    <source>
        <dbReference type="EMBL" id="CAK0870619.1"/>
    </source>
</evidence>
<feature type="region of interest" description="Disordered" evidence="17">
    <location>
        <begin position="305"/>
        <end position="366"/>
    </location>
</feature>
<evidence type="ECO:0000256" key="1">
    <source>
        <dbReference type="ARBA" id="ARBA00001936"/>
    </source>
</evidence>